<evidence type="ECO:0000256" key="5">
    <source>
        <dbReference type="ARBA" id="ARBA00023014"/>
    </source>
</evidence>
<reference evidence="8 11" key="2">
    <citation type="submission" date="2020-08" db="EMBL/GenBank/DDBJ databases">
        <title>Genomic Encyclopedia of Type Strains, Phase IV (KMG-IV): sequencing the most valuable type-strain genomes for metagenomic binning, comparative biology and taxonomic classification.</title>
        <authorList>
            <person name="Goeker M."/>
        </authorList>
    </citation>
    <scope>NUCLEOTIDE SEQUENCE [LARGE SCALE GENOMIC DNA]</scope>
    <source>
        <strain evidence="8 11">DSM 12421</strain>
    </source>
</reference>
<evidence type="ECO:0000256" key="4">
    <source>
        <dbReference type="ARBA" id="ARBA00023004"/>
    </source>
</evidence>
<dbReference type="InterPro" id="IPR016166">
    <property type="entry name" value="FAD-bd_PCMH"/>
</dbReference>
<dbReference type="Gene3D" id="3.30.70.20">
    <property type="match status" value="1"/>
</dbReference>
<evidence type="ECO:0000256" key="3">
    <source>
        <dbReference type="ARBA" id="ARBA00023002"/>
    </source>
</evidence>
<dbReference type="SUPFAM" id="SSF46548">
    <property type="entry name" value="alpha-helical ferredoxin"/>
    <property type="match status" value="1"/>
</dbReference>
<evidence type="ECO:0000313" key="10">
    <source>
        <dbReference type="Proteomes" id="UP000427373"/>
    </source>
</evidence>
<organism evidence="9 10">
    <name type="scientific">Sulfurisphaera ohwakuensis</name>
    <dbReference type="NCBI Taxonomy" id="69656"/>
    <lineage>
        <taxon>Archaea</taxon>
        <taxon>Thermoproteota</taxon>
        <taxon>Thermoprotei</taxon>
        <taxon>Sulfolobales</taxon>
        <taxon>Sulfolobaceae</taxon>
        <taxon>Sulfurisphaera</taxon>
    </lineage>
</organism>
<dbReference type="GeneID" id="42800077"/>
<gene>
    <name evidence="9" type="ORF">D1869_02480</name>
    <name evidence="8" type="ORF">HNQ62_000617</name>
</gene>
<dbReference type="Pfam" id="PF13183">
    <property type="entry name" value="Fer4_8"/>
    <property type="match status" value="1"/>
</dbReference>
<feature type="domain" description="4Fe-4S ferredoxin-type" evidence="6">
    <location>
        <begin position="308"/>
        <end position="339"/>
    </location>
</feature>
<dbReference type="GO" id="GO:0071949">
    <property type="term" value="F:FAD binding"/>
    <property type="evidence" value="ECO:0007669"/>
    <property type="project" value="InterPro"/>
</dbReference>
<keyword evidence="3" id="KW-0560">Oxidoreductase</keyword>
<dbReference type="EMBL" id="JACHFY010000002">
    <property type="protein sequence ID" value="MBB5252884.1"/>
    <property type="molecule type" value="Genomic_DNA"/>
</dbReference>
<dbReference type="Proteomes" id="UP000582213">
    <property type="component" value="Unassembled WGS sequence"/>
</dbReference>
<protein>
    <submittedName>
        <fullName evidence="9">FAD-binding protein</fullName>
    </submittedName>
    <submittedName>
        <fullName evidence="8">NAD-dependent dihydropyrimidine dehydrogenase PreA subunit</fullName>
    </submittedName>
</protein>
<dbReference type="KEGG" id="soh:D1869_02480"/>
<proteinExistence type="predicted"/>
<dbReference type="PANTHER" id="PTHR43255:SF1">
    <property type="entry name" value="IRON-SULFUR-BINDING OXIDOREDUCTASE FADF-RELATED"/>
    <property type="match status" value="1"/>
</dbReference>
<dbReference type="AlphaFoldDB" id="A0A650CE97"/>
<dbReference type="GO" id="GO:0016491">
    <property type="term" value="F:oxidoreductase activity"/>
    <property type="evidence" value="ECO:0007669"/>
    <property type="project" value="UniProtKB-KW"/>
</dbReference>
<accession>A0A650CE97</accession>
<dbReference type="Proteomes" id="UP000427373">
    <property type="component" value="Chromosome"/>
</dbReference>
<evidence type="ECO:0000256" key="2">
    <source>
        <dbReference type="ARBA" id="ARBA00022723"/>
    </source>
</evidence>
<keyword evidence="1" id="KW-0004">4Fe-4S</keyword>
<dbReference type="EMBL" id="CP045484">
    <property type="protein sequence ID" value="QGR16183.1"/>
    <property type="molecule type" value="Genomic_DNA"/>
</dbReference>
<dbReference type="InterPro" id="IPR051460">
    <property type="entry name" value="HdrC_iron-sulfur_subunit"/>
</dbReference>
<evidence type="ECO:0000313" key="11">
    <source>
        <dbReference type="Proteomes" id="UP000582213"/>
    </source>
</evidence>
<dbReference type="OrthoDB" id="23478at2157"/>
<evidence type="ECO:0000259" key="6">
    <source>
        <dbReference type="PROSITE" id="PS51379"/>
    </source>
</evidence>
<dbReference type="PROSITE" id="PS51387">
    <property type="entry name" value="FAD_PCMH"/>
    <property type="match status" value="1"/>
</dbReference>
<keyword evidence="10" id="KW-1185">Reference proteome</keyword>
<dbReference type="InterPro" id="IPR036318">
    <property type="entry name" value="FAD-bd_PCMH-like_sf"/>
</dbReference>
<keyword evidence="2" id="KW-0479">Metal-binding</keyword>
<keyword evidence="5" id="KW-0411">Iron-sulfur</keyword>
<dbReference type="GO" id="GO:0051539">
    <property type="term" value="F:4 iron, 4 sulfur cluster binding"/>
    <property type="evidence" value="ECO:0007669"/>
    <property type="project" value="UniProtKB-KW"/>
</dbReference>
<dbReference type="GO" id="GO:0046872">
    <property type="term" value="F:metal ion binding"/>
    <property type="evidence" value="ECO:0007669"/>
    <property type="project" value="UniProtKB-KW"/>
</dbReference>
<dbReference type="RefSeq" id="WP_156013760.1">
    <property type="nucleotide sequence ID" value="NZ_CP045484.1"/>
</dbReference>
<evidence type="ECO:0000256" key="1">
    <source>
        <dbReference type="ARBA" id="ARBA00022485"/>
    </source>
</evidence>
<evidence type="ECO:0000259" key="7">
    <source>
        <dbReference type="PROSITE" id="PS51387"/>
    </source>
</evidence>
<dbReference type="GO" id="GO:0005886">
    <property type="term" value="C:plasma membrane"/>
    <property type="evidence" value="ECO:0007669"/>
    <property type="project" value="TreeGrafter"/>
</dbReference>
<dbReference type="Gene3D" id="3.30.465.10">
    <property type="match status" value="1"/>
</dbReference>
<name>A0A650CE97_SULOH</name>
<dbReference type="PROSITE" id="PS51379">
    <property type="entry name" value="4FE4S_FER_2"/>
    <property type="match status" value="1"/>
</dbReference>
<keyword evidence="4" id="KW-0408">Iron</keyword>
<dbReference type="InterPro" id="IPR017896">
    <property type="entry name" value="4Fe4S_Fe-S-bd"/>
</dbReference>
<dbReference type="PANTHER" id="PTHR43255">
    <property type="entry name" value="IRON-SULFUR-BINDING OXIDOREDUCTASE FADF-RELATED-RELATED"/>
    <property type="match status" value="1"/>
</dbReference>
<evidence type="ECO:0000313" key="9">
    <source>
        <dbReference type="EMBL" id="QGR16183.1"/>
    </source>
</evidence>
<feature type="domain" description="FAD-binding PCMH-type" evidence="7">
    <location>
        <begin position="1"/>
        <end position="198"/>
    </location>
</feature>
<sequence length="758" mass="85874">MRVTDASIFSRALTTIEIKEIEKLLIKEDKEVVIGRLTSMNGDIIKYSNPKIIPSPTKLPSGNIIEEIKSDSSIYSIYRVAPGLTFEELINELKKYSKVPVLFPLYLQGSIGGFIATNGSGFGSYKFGFVRGKKEVHSLKDNEAIVMTANYTEVIESDKESKFAWSAIILDDKERFYLTSNYAKLEGISGSSIDTYSLINDINKIVIQSFKRDYIPVMLRFPESSYSKLAQLKFFEKIIGYKINFNSPDKYYVFLGRIKFDDLNELFSFLKKNKEFLPFPSLSEYDKLHLEILNKLGKKTKLPKEYKSIVSIYNEATKCINCGLCLNVCKAYEVTHNPLYSPVGKIGRLIMEEKDFETCFGCVKDEEVCPVNIPISKLTTEGVNIISPEKIKIEIQDLPSDISNLAKKLQNTYRNRPLYLLFVGCASKYDINGVRGFLTYLLDKGNSLPQEFSPRVELVNACCGFDDFIGGNIQGAKDKVSKILELKKNKDAQGIYFLCPEALYIYNLLSGDTGILAYEVVKDALKERKIHAGCWAKKLGIKGNDDECAGLNLTTYKGYPISSKGKAVLTICPFSTWKYGTSSVYSVFYVGSENMEKLVGEKDLDNLLLDLSIDSIKEALTDSVDEIAEKVSLWNLGGEGYFILVTYPVILNKFKNILEQKIKEHERKDEIIKYISKIVNDTIILDQKITLISDYLKGQNYSSLIMEMREKILTSSKLEYSAKDIVNSDQMIKAIDEMIKRAITPKLIERVFKEIIYS</sequence>
<reference evidence="9 10" key="1">
    <citation type="submission" date="2019-10" db="EMBL/GenBank/DDBJ databases">
        <title>Genome Sequences from Six Type Strain Members of the Archaeal Family Sulfolobaceae: Acidianus ambivalens, Acidianus infernus, Metallosphaera prunae, Stygiolobus azoricus, Sulfolobus metallicus, and Sulfurisphaera ohwakuensis.</title>
        <authorList>
            <person name="Counts J.A."/>
            <person name="Kelly R.M."/>
        </authorList>
    </citation>
    <scope>NUCLEOTIDE SEQUENCE [LARGE SCALE GENOMIC DNA]</scope>
    <source>
        <strain evidence="9 10">TA-1</strain>
    </source>
</reference>
<dbReference type="InterPro" id="IPR016169">
    <property type="entry name" value="FAD-bd_PCMH_sub2"/>
</dbReference>
<evidence type="ECO:0000313" key="8">
    <source>
        <dbReference type="EMBL" id="MBB5252884.1"/>
    </source>
</evidence>
<dbReference type="SUPFAM" id="SSF56176">
    <property type="entry name" value="FAD-binding/transporter-associated domain-like"/>
    <property type="match status" value="1"/>
</dbReference>